<feature type="compositionally biased region" description="Pro residues" evidence="1">
    <location>
        <begin position="397"/>
        <end position="415"/>
    </location>
</feature>
<protein>
    <submittedName>
        <fullName evidence="3">Uncharacterized protein</fullName>
    </submittedName>
</protein>
<organism evidence="3 4">
    <name type="scientific">Podila minutissima</name>
    <dbReference type="NCBI Taxonomy" id="64525"/>
    <lineage>
        <taxon>Eukaryota</taxon>
        <taxon>Fungi</taxon>
        <taxon>Fungi incertae sedis</taxon>
        <taxon>Mucoromycota</taxon>
        <taxon>Mortierellomycotina</taxon>
        <taxon>Mortierellomycetes</taxon>
        <taxon>Mortierellales</taxon>
        <taxon>Mortierellaceae</taxon>
        <taxon>Podila</taxon>
    </lineage>
</organism>
<feature type="compositionally biased region" description="Low complexity" evidence="1">
    <location>
        <begin position="1"/>
        <end position="15"/>
    </location>
</feature>
<feature type="compositionally biased region" description="Low complexity" evidence="1">
    <location>
        <begin position="27"/>
        <end position="39"/>
    </location>
</feature>
<feature type="compositionally biased region" description="Polar residues" evidence="1">
    <location>
        <begin position="491"/>
        <end position="502"/>
    </location>
</feature>
<feature type="transmembrane region" description="Helical" evidence="2">
    <location>
        <begin position="268"/>
        <end position="286"/>
    </location>
</feature>
<feature type="compositionally biased region" description="Polar residues" evidence="1">
    <location>
        <begin position="16"/>
        <end position="26"/>
    </location>
</feature>
<keyword evidence="2" id="KW-0472">Membrane</keyword>
<keyword evidence="2" id="KW-0812">Transmembrane</keyword>
<gene>
    <name evidence="3" type="ORF">BG006_007047</name>
</gene>
<feature type="compositionally biased region" description="Pro residues" evidence="1">
    <location>
        <begin position="361"/>
        <end position="370"/>
    </location>
</feature>
<keyword evidence="2" id="KW-1133">Transmembrane helix</keyword>
<feature type="compositionally biased region" description="Basic and acidic residues" evidence="1">
    <location>
        <begin position="503"/>
        <end position="520"/>
    </location>
</feature>
<feature type="region of interest" description="Disordered" evidence="1">
    <location>
        <begin position="318"/>
        <end position="535"/>
    </location>
</feature>
<evidence type="ECO:0000256" key="2">
    <source>
        <dbReference type="SAM" id="Phobius"/>
    </source>
</evidence>
<proteinExistence type="predicted"/>
<feature type="compositionally biased region" description="Low complexity" evidence="1">
    <location>
        <begin position="416"/>
        <end position="432"/>
    </location>
</feature>
<dbReference type="EMBL" id="JAAAUY010000434">
    <property type="protein sequence ID" value="KAF9329957.1"/>
    <property type="molecule type" value="Genomic_DNA"/>
</dbReference>
<feature type="compositionally biased region" description="Basic and acidic residues" evidence="1">
    <location>
        <begin position="471"/>
        <end position="482"/>
    </location>
</feature>
<evidence type="ECO:0000313" key="4">
    <source>
        <dbReference type="Proteomes" id="UP000696485"/>
    </source>
</evidence>
<accession>A0A9P5VKM3</accession>
<sequence>MSSSVATSSASTMPSRTTSTVPSNMGSTSTVLSPSPTLTIPNNTTFSFKPPPTDNDNHCKCGPQESCFMYPGGFICQPFTSNKISDAPGVPLSWFLTNNYPSVRYTRPVANQTAGANCTTITTPPPRYYQDLAYHIMKYDMGRFIQDLDSDYSSTLFQYRGNCADAFYCRPNNLPKSVPGFVSDNIQGNLPGTCQPLVAEGGDCVASSMCQGWHVSSSFTYNNDQFRCKMTTKMGSANHPAGTCHKLGVGSGTVDFSNNGLSQRTARTYILSTMLIFSLAFLYMWYRRQKRRHMQQRMIMDAEGQPYYYDNTGAYLHRGGVNRQPDENDGELPAYGQHRRDQRVTGPAAEEIGMYSFSNGAPPPAGPNPAYPAASIRPTQHTYPFSMNHPALANPASPVPNGPLYPPPQSPPPPSMSASEAEAAALSAAAAAVETPFSAQQAPVEDSRRVVAEGGLLPPSYDSFAPGSTGGEKEKPNGKVKEEDEEGTNPFEGSSAGSSRSTPDLKRSKEKADQGDHDSTRSGGSSSGGPDSGRN</sequence>
<comment type="caution">
    <text evidence="3">The sequence shown here is derived from an EMBL/GenBank/DDBJ whole genome shotgun (WGS) entry which is preliminary data.</text>
</comment>
<feature type="compositionally biased region" description="Gly residues" evidence="1">
    <location>
        <begin position="525"/>
        <end position="535"/>
    </location>
</feature>
<evidence type="ECO:0000256" key="1">
    <source>
        <dbReference type="SAM" id="MobiDB-lite"/>
    </source>
</evidence>
<reference evidence="3" key="1">
    <citation type="journal article" date="2020" name="Fungal Divers.">
        <title>Resolving the Mortierellaceae phylogeny through synthesis of multi-gene phylogenetics and phylogenomics.</title>
        <authorList>
            <person name="Vandepol N."/>
            <person name="Liber J."/>
            <person name="Desiro A."/>
            <person name="Na H."/>
            <person name="Kennedy M."/>
            <person name="Barry K."/>
            <person name="Grigoriev I.V."/>
            <person name="Miller A.N."/>
            <person name="O'Donnell K."/>
            <person name="Stajich J.E."/>
            <person name="Bonito G."/>
        </authorList>
    </citation>
    <scope>NUCLEOTIDE SEQUENCE</scope>
    <source>
        <strain evidence="3">NVP1</strain>
    </source>
</reference>
<name>A0A9P5VKM3_9FUNG</name>
<dbReference type="AlphaFoldDB" id="A0A9P5VKM3"/>
<evidence type="ECO:0000313" key="3">
    <source>
        <dbReference type="EMBL" id="KAF9329957.1"/>
    </source>
</evidence>
<feature type="region of interest" description="Disordered" evidence="1">
    <location>
        <begin position="1"/>
        <end position="53"/>
    </location>
</feature>
<keyword evidence="4" id="KW-1185">Reference proteome</keyword>
<dbReference type="Proteomes" id="UP000696485">
    <property type="component" value="Unassembled WGS sequence"/>
</dbReference>